<dbReference type="Gene3D" id="1.10.10.1100">
    <property type="entry name" value="BFD-like [2Fe-2S]-binding domain"/>
    <property type="match status" value="1"/>
</dbReference>
<evidence type="ECO:0000259" key="1">
    <source>
        <dbReference type="Pfam" id="PF01266"/>
    </source>
</evidence>
<accession>A0A2A6Z8H7</accession>
<dbReference type="PANTHER" id="PTHR42720">
    <property type="entry name" value="GLYCEROL-3-PHOSPHATE DEHYDROGENASE"/>
    <property type="match status" value="1"/>
</dbReference>
<dbReference type="Gene3D" id="3.30.9.10">
    <property type="entry name" value="D-Amino Acid Oxidase, subunit A, domain 2"/>
    <property type="match status" value="1"/>
</dbReference>
<keyword evidence="4" id="KW-1185">Reference proteome</keyword>
<organism evidence="3 4">
    <name type="scientific">Faecalibacterium langellae</name>
    <dbReference type="NCBI Taxonomy" id="3435293"/>
    <lineage>
        <taxon>Bacteria</taxon>
        <taxon>Bacillati</taxon>
        <taxon>Bacillota</taxon>
        <taxon>Clostridia</taxon>
        <taxon>Eubacteriales</taxon>
        <taxon>Oscillospiraceae</taxon>
        <taxon>Faecalibacterium</taxon>
    </lineage>
</organism>
<feature type="domain" description="BFD-like [2Fe-2S]-binding" evidence="2">
    <location>
        <begin position="404"/>
        <end position="457"/>
    </location>
</feature>
<dbReference type="InterPro" id="IPR036188">
    <property type="entry name" value="FAD/NAD-bd_sf"/>
</dbReference>
<reference evidence="3 4" key="1">
    <citation type="journal article" date="2017" name="Front. Microbiol.">
        <title>New Insights into the Diversity of the Genus Faecalibacterium.</title>
        <authorList>
            <person name="Benevides L."/>
            <person name="Burman S."/>
            <person name="Martin R."/>
            <person name="Robert V."/>
            <person name="Thomas M."/>
            <person name="Miquel S."/>
            <person name="Chain F."/>
            <person name="Sokol H."/>
            <person name="Bermudez-Humaran L.G."/>
            <person name="Morrison M."/>
            <person name="Langella P."/>
            <person name="Azevedo V.A."/>
            <person name="Chatel J.M."/>
            <person name="Soares S."/>
        </authorList>
    </citation>
    <scope>NUCLEOTIDE SEQUENCE [LARGE SCALE GENOMIC DNA]</scope>
    <source>
        <strain evidence="4">CNCM I-4540</strain>
    </source>
</reference>
<sequence length="486" mass="53653">MKKQYDVVIIGAGVVGSAIARELSRYKLSIAVLEKNLDVCNETSGRNSAVVHGGFANPIGSLKAKCCVEGNRIMGQLAEELNFPFKRCGKVLVGNTPEDMEQLERTMKQGAVNGCTGLEMIDEAKLHELVPAVVGKFAMWSKNSGIMDPFLYTVALAENAHANGADFFFDHKVEAITRENELYYLHTVHGDFCTRWVVNAAGLGAKQISDLLGLTGYRVIGSRSNYIILHKRMGKLLPMPVYPVPSNTYMGIHITPTVDGNVTVGPDAENTDVLDDYGVPQANMDSLAVEGAKLWPHIFKKDQIRTFAGIQPKWVDENGAIQDWKVEIRDDVAPNAVNLVGIESPGLTGSVPLARYVIGLMQEREKFEENPDFDPHHKGIVKFAECTPEQQAELIAQDPDYGEMICSCEEVTKAEILQAIHNPLGVSTMTGIKYRTRAMMGGCQGGFCQMKIEHFIEQELGTEPENVRYSRQGSWVLTGNMRKEEN</sequence>
<evidence type="ECO:0000259" key="2">
    <source>
        <dbReference type="Pfam" id="PF04324"/>
    </source>
</evidence>
<comment type="caution">
    <text evidence="3">The sequence shown here is derived from an EMBL/GenBank/DDBJ whole genome shotgun (WGS) entry which is preliminary data.</text>
</comment>
<evidence type="ECO:0000313" key="4">
    <source>
        <dbReference type="Proteomes" id="UP000220752"/>
    </source>
</evidence>
<dbReference type="InterPro" id="IPR041854">
    <property type="entry name" value="BFD-like_2Fe2S-bd_dom_sf"/>
</dbReference>
<dbReference type="PANTHER" id="PTHR42720:SF1">
    <property type="entry name" value="GLYCEROL 3-PHOSPHATE OXIDASE"/>
    <property type="match status" value="1"/>
</dbReference>
<dbReference type="SUPFAM" id="SSF51905">
    <property type="entry name" value="FAD/NAD(P)-binding domain"/>
    <property type="match status" value="1"/>
</dbReference>
<dbReference type="EMBL" id="NMTQ01000037">
    <property type="protein sequence ID" value="PDX57671.1"/>
    <property type="molecule type" value="Genomic_DNA"/>
</dbReference>
<protein>
    <submittedName>
        <fullName evidence="3">FAD/NAD(P)-binding oxidoreductase</fullName>
    </submittedName>
</protein>
<dbReference type="CDD" id="cd19946">
    <property type="entry name" value="GlpA-like_Fer2_BFD-like"/>
    <property type="match status" value="1"/>
</dbReference>
<name>A0A2A6Z8H7_9FIRM</name>
<dbReference type="InterPro" id="IPR052745">
    <property type="entry name" value="G3P_Oxidase/Oxidoreductase"/>
</dbReference>
<dbReference type="AlphaFoldDB" id="A0A2A6Z8H7"/>
<dbReference type="InterPro" id="IPR006076">
    <property type="entry name" value="FAD-dep_OxRdtase"/>
</dbReference>
<gene>
    <name evidence="3" type="ORF">CGS46_14315</name>
</gene>
<proteinExistence type="predicted"/>
<evidence type="ECO:0000313" key="3">
    <source>
        <dbReference type="EMBL" id="PDX57671.1"/>
    </source>
</evidence>
<dbReference type="Proteomes" id="UP000220752">
    <property type="component" value="Unassembled WGS sequence"/>
</dbReference>
<dbReference type="Pfam" id="PF04324">
    <property type="entry name" value="Fer2_BFD"/>
    <property type="match status" value="1"/>
</dbReference>
<dbReference type="InterPro" id="IPR007419">
    <property type="entry name" value="BFD-like_2Fe2S-bd_dom"/>
</dbReference>
<feature type="domain" description="FAD dependent oxidoreductase" evidence="1">
    <location>
        <begin position="6"/>
        <end position="357"/>
    </location>
</feature>
<dbReference type="Pfam" id="PF01266">
    <property type="entry name" value="DAO"/>
    <property type="match status" value="1"/>
</dbReference>
<dbReference type="Gene3D" id="3.50.50.60">
    <property type="entry name" value="FAD/NAD(P)-binding domain"/>
    <property type="match status" value="1"/>
</dbReference>